<proteinExistence type="predicted"/>
<dbReference type="AlphaFoldDB" id="A0A4Y7SPE7"/>
<comment type="caution">
    <text evidence="2">The sequence shown here is derived from an EMBL/GenBank/DDBJ whole genome shotgun (WGS) entry which is preliminary data.</text>
</comment>
<name>A0A4Y7SPE7_COPMI</name>
<dbReference type="EMBL" id="QPFP01000076">
    <property type="protein sequence ID" value="TEB23581.1"/>
    <property type="molecule type" value="Genomic_DNA"/>
</dbReference>
<dbReference type="Proteomes" id="UP000298030">
    <property type="component" value="Unassembled WGS sequence"/>
</dbReference>
<evidence type="ECO:0000313" key="3">
    <source>
        <dbReference type="Proteomes" id="UP000298030"/>
    </source>
</evidence>
<evidence type="ECO:0000313" key="2">
    <source>
        <dbReference type="EMBL" id="TEB23581.1"/>
    </source>
</evidence>
<feature type="region of interest" description="Disordered" evidence="1">
    <location>
        <begin position="33"/>
        <end position="57"/>
    </location>
</feature>
<gene>
    <name evidence="2" type="ORF">FA13DRAFT_1797901</name>
</gene>
<protein>
    <submittedName>
        <fullName evidence="2">Uncharacterized protein</fullName>
    </submittedName>
</protein>
<reference evidence="2 3" key="1">
    <citation type="journal article" date="2019" name="Nat. Ecol. Evol.">
        <title>Megaphylogeny resolves global patterns of mushroom evolution.</title>
        <authorList>
            <person name="Varga T."/>
            <person name="Krizsan K."/>
            <person name="Foldi C."/>
            <person name="Dima B."/>
            <person name="Sanchez-Garcia M."/>
            <person name="Sanchez-Ramirez S."/>
            <person name="Szollosi G.J."/>
            <person name="Szarkandi J.G."/>
            <person name="Papp V."/>
            <person name="Albert L."/>
            <person name="Andreopoulos W."/>
            <person name="Angelini C."/>
            <person name="Antonin V."/>
            <person name="Barry K.W."/>
            <person name="Bougher N.L."/>
            <person name="Buchanan P."/>
            <person name="Buyck B."/>
            <person name="Bense V."/>
            <person name="Catcheside P."/>
            <person name="Chovatia M."/>
            <person name="Cooper J."/>
            <person name="Damon W."/>
            <person name="Desjardin D."/>
            <person name="Finy P."/>
            <person name="Geml J."/>
            <person name="Haridas S."/>
            <person name="Hughes K."/>
            <person name="Justo A."/>
            <person name="Karasinski D."/>
            <person name="Kautmanova I."/>
            <person name="Kiss B."/>
            <person name="Kocsube S."/>
            <person name="Kotiranta H."/>
            <person name="LaButti K.M."/>
            <person name="Lechner B.E."/>
            <person name="Liimatainen K."/>
            <person name="Lipzen A."/>
            <person name="Lukacs Z."/>
            <person name="Mihaltcheva S."/>
            <person name="Morgado L.N."/>
            <person name="Niskanen T."/>
            <person name="Noordeloos M.E."/>
            <person name="Ohm R.A."/>
            <person name="Ortiz-Santana B."/>
            <person name="Ovrebo C."/>
            <person name="Racz N."/>
            <person name="Riley R."/>
            <person name="Savchenko A."/>
            <person name="Shiryaev A."/>
            <person name="Soop K."/>
            <person name="Spirin V."/>
            <person name="Szebenyi C."/>
            <person name="Tomsovsky M."/>
            <person name="Tulloss R.E."/>
            <person name="Uehling J."/>
            <person name="Grigoriev I.V."/>
            <person name="Vagvolgyi C."/>
            <person name="Papp T."/>
            <person name="Martin F.M."/>
            <person name="Miettinen O."/>
            <person name="Hibbett D.S."/>
            <person name="Nagy L.G."/>
        </authorList>
    </citation>
    <scope>NUCLEOTIDE SEQUENCE [LARGE SCALE GENOMIC DNA]</scope>
    <source>
        <strain evidence="2 3">FP101781</strain>
    </source>
</reference>
<organism evidence="2 3">
    <name type="scientific">Coprinellus micaceus</name>
    <name type="common">Glistening ink-cap mushroom</name>
    <name type="synonym">Coprinus micaceus</name>
    <dbReference type="NCBI Taxonomy" id="71717"/>
    <lineage>
        <taxon>Eukaryota</taxon>
        <taxon>Fungi</taxon>
        <taxon>Dikarya</taxon>
        <taxon>Basidiomycota</taxon>
        <taxon>Agaricomycotina</taxon>
        <taxon>Agaricomycetes</taxon>
        <taxon>Agaricomycetidae</taxon>
        <taxon>Agaricales</taxon>
        <taxon>Agaricineae</taxon>
        <taxon>Psathyrellaceae</taxon>
        <taxon>Coprinellus</taxon>
    </lineage>
</organism>
<keyword evidence="3" id="KW-1185">Reference proteome</keyword>
<sequence>MAYPYHYPLQVISLRDHLRVLWKKAVRNPPLETPLLRLPHHPRTTASPGEEVAKPEHSSLLLPAPDVTVMAVGVVELASKSKEPTDAQLVNTLALCLIKIEFARHRIGCSVAHALRQVKDVAALQKEHNTIMAKFSSRKGFTVSHQMSLSRATQRLQAEYGDAPPVEPSLSSEYTDSDLKKLGADFSVNPSSLGARIHNIWTEA</sequence>
<accession>A0A4Y7SPE7</accession>
<evidence type="ECO:0000256" key="1">
    <source>
        <dbReference type="SAM" id="MobiDB-lite"/>
    </source>
</evidence>